<dbReference type="Proteomes" id="UP001306508">
    <property type="component" value="Unassembled WGS sequence"/>
</dbReference>
<accession>A0AAN7WND9</accession>
<keyword evidence="2" id="KW-1185">Reference proteome</keyword>
<dbReference type="AlphaFoldDB" id="A0AAN7WND9"/>
<sequence length="168" mass="19404">MFGNNITYVEVNTKEDDPQLNNAPDPDEFMGNNFWNQLIASNLPNPNTVNNNRASLNNNTDGISLLLTYSRFQTNVMETTRELHDLTSKIELIQKDPPVLEDVNLLLPPLMASLMESRERAKRLYRSTLSNYIESSESDIDRIINELEKELFRTDELLALHPRRGTFY</sequence>
<organism evidence="1 2">
    <name type="scientific">Arxiozyma heterogenica</name>
    <dbReference type="NCBI Taxonomy" id="278026"/>
    <lineage>
        <taxon>Eukaryota</taxon>
        <taxon>Fungi</taxon>
        <taxon>Dikarya</taxon>
        <taxon>Ascomycota</taxon>
        <taxon>Saccharomycotina</taxon>
        <taxon>Saccharomycetes</taxon>
        <taxon>Saccharomycetales</taxon>
        <taxon>Saccharomycetaceae</taxon>
        <taxon>Arxiozyma</taxon>
    </lineage>
</organism>
<proteinExistence type="predicted"/>
<evidence type="ECO:0000313" key="1">
    <source>
        <dbReference type="EMBL" id="KAK5781180.1"/>
    </source>
</evidence>
<dbReference type="EMBL" id="JAWIZZ010000038">
    <property type="protein sequence ID" value="KAK5781180.1"/>
    <property type="molecule type" value="Genomic_DNA"/>
</dbReference>
<gene>
    <name evidence="1" type="ORF">RI543_001575</name>
</gene>
<reference evidence="2" key="1">
    <citation type="submission" date="2023-07" db="EMBL/GenBank/DDBJ databases">
        <title>A draft genome of Kazachstania heterogenica Y-27499.</title>
        <authorList>
            <person name="Donic C."/>
            <person name="Kralova J.S."/>
            <person name="Fidel L."/>
            <person name="Ben-Dor S."/>
            <person name="Jung S."/>
        </authorList>
    </citation>
    <scope>NUCLEOTIDE SEQUENCE [LARGE SCALE GENOMIC DNA]</scope>
    <source>
        <strain evidence="2">Y27499</strain>
    </source>
</reference>
<evidence type="ECO:0000313" key="2">
    <source>
        <dbReference type="Proteomes" id="UP001306508"/>
    </source>
</evidence>
<comment type="caution">
    <text evidence="1">The sequence shown here is derived from an EMBL/GenBank/DDBJ whole genome shotgun (WGS) entry which is preliminary data.</text>
</comment>
<name>A0AAN7WND9_9SACH</name>
<protein>
    <submittedName>
        <fullName evidence="1">Uncharacterized protein</fullName>
    </submittedName>
</protein>